<dbReference type="SUPFAM" id="SSF56801">
    <property type="entry name" value="Acetyl-CoA synthetase-like"/>
    <property type="match status" value="1"/>
</dbReference>
<dbReference type="InterPro" id="IPR045851">
    <property type="entry name" value="AMP-bd_C_sf"/>
</dbReference>
<protein>
    <recommendedName>
        <fullName evidence="1">AMP-binding enzyme C-terminal domain-containing protein</fullName>
    </recommendedName>
</protein>
<dbReference type="EMBL" id="JAIOIU010000138">
    <property type="protein sequence ID" value="MBZ0160664.1"/>
    <property type="molecule type" value="Genomic_DNA"/>
</dbReference>
<comment type="caution">
    <text evidence="2">The sequence shown here is derived from an EMBL/GenBank/DDBJ whole genome shotgun (WGS) entry which is preliminary data.</text>
</comment>
<dbReference type="GO" id="GO:0006085">
    <property type="term" value="P:acetyl-CoA biosynthetic process"/>
    <property type="evidence" value="ECO:0007669"/>
    <property type="project" value="TreeGrafter"/>
</dbReference>
<organism evidence="2 3">
    <name type="scientific">Candidatus Methylomirabilis tolerans</name>
    <dbReference type="NCBI Taxonomy" id="3123416"/>
    <lineage>
        <taxon>Bacteria</taxon>
        <taxon>Candidatus Methylomirabilota</taxon>
        <taxon>Candidatus Methylomirabilia</taxon>
        <taxon>Candidatus Methylomirabilales</taxon>
        <taxon>Candidatus Methylomirabilaceae</taxon>
        <taxon>Candidatus Methylomirabilis</taxon>
    </lineage>
</organism>
<dbReference type="PANTHER" id="PTHR24095:SF14">
    <property type="entry name" value="ACETYL-COENZYME A SYNTHETASE 1"/>
    <property type="match status" value="1"/>
</dbReference>
<dbReference type="PANTHER" id="PTHR24095">
    <property type="entry name" value="ACETYL-COENZYME A SYNTHETASE"/>
    <property type="match status" value="1"/>
</dbReference>
<dbReference type="Pfam" id="PF13193">
    <property type="entry name" value="AMP-binding_C"/>
    <property type="match status" value="1"/>
</dbReference>
<evidence type="ECO:0000259" key="1">
    <source>
        <dbReference type="Pfam" id="PF13193"/>
    </source>
</evidence>
<reference evidence="2 3" key="1">
    <citation type="journal article" date="2021" name="bioRxiv">
        <title>Unraveling nitrogen, sulfur and carbon metabolic pathways and microbial community transcriptional responses to substrate deprivation and toxicity stresses in a bioreactor mimicking anoxic brackish coastal sediment conditions.</title>
        <authorList>
            <person name="Martins P.D."/>
            <person name="Echeveste M.J."/>
            <person name="Arshad A."/>
            <person name="Kurth J."/>
            <person name="Ouboter H."/>
            <person name="Jetten M.S.M."/>
            <person name="Welte C.U."/>
        </authorList>
    </citation>
    <scope>NUCLEOTIDE SEQUENCE [LARGE SCALE GENOMIC DNA]</scope>
    <source>
        <strain evidence="2">MAG_38</strain>
    </source>
</reference>
<dbReference type="Proteomes" id="UP001197609">
    <property type="component" value="Unassembled WGS sequence"/>
</dbReference>
<proteinExistence type="predicted"/>
<feature type="non-terminal residue" evidence="2">
    <location>
        <position position="1"/>
    </location>
</feature>
<sequence>FPGGTDQWVHGDRAQVDEDGLWYILGRADDLIVSGGVKHDPARIEAALISFPGVPPIREAAAIGVDDPLKGQRIVCFVVAEPGPDSYAVQEAIDAMIRHVGRVYDPTGRPGSIYFVSSLPKNLAAKIPRGLIRMVYEGKGVGDISKLDNPKALDEIAALGQSRSGGAA</sequence>
<evidence type="ECO:0000313" key="2">
    <source>
        <dbReference type="EMBL" id="MBZ0160664.1"/>
    </source>
</evidence>
<dbReference type="Gene3D" id="3.30.300.30">
    <property type="match status" value="1"/>
</dbReference>
<dbReference type="GO" id="GO:0003987">
    <property type="term" value="F:acetate-CoA ligase activity"/>
    <property type="evidence" value="ECO:0007669"/>
    <property type="project" value="TreeGrafter"/>
</dbReference>
<accession>A0AAJ1EU00</accession>
<dbReference type="AlphaFoldDB" id="A0AAJ1EU00"/>
<dbReference type="InterPro" id="IPR025110">
    <property type="entry name" value="AMP-bd_C"/>
</dbReference>
<name>A0AAJ1EU00_9BACT</name>
<feature type="domain" description="AMP-binding enzyme C-terminal" evidence="1">
    <location>
        <begin position="44"/>
        <end position="124"/>
    </location>
</feature>
<evidence type="ECO:0000313" key="3">
    <source>
        <dbReference type="Proteomes" id="UP001197609"/>
    </source>
</evidence>
<gene>
    <name evidence="2" type="ORF">K8G79_11100</name>
</gene>